<accession>A0A0E2H1C6</accession>
<evidence type="ECO:0000313" key="3">
    <source>
        <dbReference type="Proteomes" id="UP000013085"/>
    </source>
</evidence>
<dbReference type="GeneID" id="93163092"/>
<comment type="caution">
    <text evidence="2">The sequence shown here is derived from an EMBL/GenBank/DDBJ whole genome shotgun (WGS) entry which is preliminary data.</text>
</comment>
<evidence type="ECO:0000256" key="1">
    <source>
        <dbReference type="SAM" id="MobiDB-lite"/>
    </source>
</evidence>
<protein>
    <recommendedName>
        <fullName evidence="4">Phage protein</fullName>
    </recommendedName>
</protein>
<feature type="region of interest" description="Disordered" evidence="1">
    <location>
        <begin position="59"/>
        <end position="87"/>
    </location>
</feature>
<dbReference type="EMBL" id="AGYR01000088">
    <property type="protein sequence ID" value="ENZ04827.1"/>
    <property type="molecule type" value="Genomic_DNA"/>
</dbReference>
<dbReference type="HOGENOM" id="CLU_121324_0_0_9"/>
<organism evidence="2 3">
    <name type="scientific">[Clostridium] clostridioforme 90A8</name>
    <dbReference type="NCBI Taxonomy" id="999408"/>
    <lineage>
        <taxon>Bacteria</taxon>
        <taxon>Bacillati</taxon>
        <taxon>Bacillota</taxon>
        <taxon>Clostridia</taxon>
        <taxon>Lachnospirales</taxon>
        <taxon>Lachnospiraceae</taxon>
        <taxon>Enterocloster</taxon>
    </lineage>
</organism>
<sequence>MGTGYRYTIKTLWGLAKSKELGLTEEELHLLVARETGKDSIRELNRSELSHVCHILQKQKDDIKRQEGRLPERRGNPQTGRQRRKIGQLKEKLGWEERQVRALCHRMYRVDAVEWLTYYQCQGLIEAMKAILERKPEKEDGRG</sequence>
<name>A0A0E2H1C6_9FIRM</name>
<dbReference type="Pfam" id="PF06252">
    <property type="entry name" value="GemA"/>
    <property type="match status" value="1"/>
</dbReference>
<evidence type="ECO:0000313" key="2">
    <source>
        <dbReference type="EMBL" id="ENZ04827.1"/>
    </source>
</evidence>
<dbReference type="RefSeq" id="WP_002572745.1">
    <property type="nucleotide sequence ID" value="NZ_KB851007.1"/>
</dbReference>
<gene>
    <name evidence="2" type="ORF">HMPREF1090_05852</name>
</gene>
<dbReference type="InterPro" id="IPR009363">
    <property type="entry name" value="Phage_Mu_Gp16"/>
</dbReference>
<dbReference type="Proteomes" id="UP000013085">
    <property type="component" value="Unassembled WGS sequence"/>
</dbReference>
<feature type="compositionally biased region" description="Basic and acidic residues" evidence="1">
    <location>
        <begin position="59"/>
        <end position="75"/>
    </location>
</feature>
<reference evidence="2 3" key="1">
    <citation type="submission" date="2013-01" db="EMBL/GenBank/DDBJ databases">
        <title>The Genome Sequence of Clostridium clostridioforme 90A8.</title>
        <authorList>
            <consortium name="The Broad Institute Genome Sequencing Platform"/>
            <person name="Earl A."/>
            <person name="Ward D."/>
            <person name="Feldgarden M."/>
            <person name="Gevers D."/>
            <person name="Courvalin P."/>
            <person name="Lambert T."/>
            <person name="Walker B."/>
            <person name="Young S.K."/>
            <person name="Zeng Q."/>
            <person name="Gargeya S."/>
            <person name="Fitzgerald M."/>
            <person name="Haas B."/>
            <person name="Abouelleil A."/>
            <person name="Alvarado L."/>
            <person name="Arachchi H.M."/>
            <person name="Berlin A.M."/>
            <person name="Chapman S.B."/>
            <person name="Dewar J."/>
            <person name="Goldberg J."/>
            <person name="Griggs A."/>
            <person name="Gujja S."/>
            <person name="Hansen M."/>
            <person name="Howarth C."/>
            <person name="Imamovic A."/>
            <person name="Larimer J."/>
            <person name="McCowan C."/>
            <person name="Murphy C."/>
            <person name="Neiman D."/>
            <person name="Pearson M."/>
            <person name="Priest M."/>
            <person name="Roberts A."/>
            <person name="Saif S."/>
            <person name="Shea T."/>
            <person name="Sisk P."/>
            <person name="Sykes S."/>
            <person name="Wortman J."/>
            <person name="Nusbaum C."/>
            <person name="Birren B."/>
        </authorList>
    </citation>
    <scope>NUCLEOTIDE SEQUENCE [LARGE SCALE GENOMIC DNA]</scope>
    <source>
        <strain evidence="2 3">90A8</strain>
    </source>
</reference>
<dbReference type="AlphaFoldDB" id="A0A0E2H1C6"/>
<dbReference type="PATRIC" id="fig|999408.3.peg.6263"/>
<evidence type="ECO:0008006" key="4">
    <source>
        <dbReference type="Google" id="ProtNLM"/>
    </source>
</evidence>
<proteinExistence type="predicted"/>